<dbReference type="GO" id="GO:0016776">
    <property type="term" value="F:phosphotransferase activity, phosphate group as acceptor"/>
    <property type="evidence" value="ECO:0007669"/>
    <property type="project" value="InterPro"/>
</dbReference>
<feature type="binding site" evidence="9">
    <location>
        <position position="251"/>
    </location>
    <ligand>
        <name>a ribonucleoside 5'-phosphate</name>
        <dbReference type="ChEBI" id="CHEBI:58043"/>
    </ligand>
</feature>
<evidence type="ECO:0000256" key="10">
    <source>
        <dbReference type="SAM" id="MobiDB-lite"/>
    </source>
</evidence>
<dbReference type="EMBL" id="CP058611">
    <property type="protein sequence ID" value="QLG74694.1"/>
    <property type="molecule type" value="Genomic_DNA"/>
</dbReference>
<comment type="subunit">
    <text evidence="9">Monomer.</text>
</comment>
<feature type="region of interest" description="LID" evidence="9">
    <location>
        <begin position="244"/>
        <end position="254"/>
    </location>
</feature>
<evidence type="ECO:0000256" key="6">
    <source>
        <dbReference type="ARBA" id="ARBA00022975"/>
    </source>
</evidence>
<dbReference type="HAMAP" id="MF_03172">
    <property type="entry name" value="Adenylate_kinase_UMP_CMP_kin"/>
    <property type="match status" value="1"/>
</dbReference>
<keyword evidence="5 9" id="KW-0067">ATP-binding</keyword>
<dbReference type="AlphaFoldDB" id="A0A7H9B8X3"/>
<feature type="binding site" evidence="9">
    <location>
        <position position="290"/>
    </location>
    <ligand>
        <name>ATP</name>
        <dbReference type="ChEBI" id="CHEBI:30616"/>
    </ligand>
</feature>
<organism evidence="11 12">
    <name type="scientific">Zygotorulaspora mrakii</name>
    <name type="common">Zygosaccharomyces mrakii</name>
    <dbReference type="NCBI Taxonomy" id="42260"/>
    <lineage>
        <taxon>Eukaryota</taxon>
        <taxon>Fungi</taxon>
        <taxon>Dikarya</taxon>
        <taxon>Ascomycota</taxon>
        <taxon>Saccharomycotina</taxon>
        <taxon>Saccharomycetes</taxon>
        <taxon>Saccharomycetales</taxon>
        <taxon>Saccharomycetaceae</taxon>
        <taxon>Zygotorulaspora</taxon>
    </lineage>
</organism>
<evidence type="ECO:0000313" key="11">
    <source>
        <dbReference type="EMBL" id="QLG74694.1"/>
    </source>
</evidence>
<evidence type="ECO:0000256" key="1">
    <source>
        <dbReference type="ARBA" id="ARBA00022490"/>
    </source>
</evidence>
<dbReference type="EC" id="2.7.4.14" evidence="9"/>
<dbReference type="GO" id="GO:0009123">
    <property type="term" value="P:nucleoside monophosphate metabolic process"/>
    <property type="evidence" value="ECO:0007669"/>
    <property type="project" value="UniProtKB-ARBA"/>
</dbReference>
<accession>A0A7H9B8X3</accession>
<dbReference type="InterPro" id="IPR057781">
    <property type="entry name" value="YKL023C-A-like"/>
</dbReference>
<keyword evidence="7 9" id="KW-0539">Nucleus</keyword>
<dbReference type="Pfam" id="PF00406">
    <property type="entry name" value="ADK"/>
    <property type="match status" value="1"/>
</dbReference>
<evidence type="ECO:0000256" key="3">
    <source>
        <dbReference type="ARBA" id="ARBA00022741"/>
    </source>
</evidence>
<feature type="binding site" evidence="9">
    <location>
        <position position="214"/>
    </location>
    <ligand>
        <name>a ribonucleoside 5'-phosphate</name>
        <dbReference type="ChEBI" id="CHEBI:58043"/>
    </ligand>
</feature>
<dbReference type="InterPro" id="IPR000850">
    <property type="entry name" value="Adenylat/UMP-CMP_kin"/>
</dbReference>
<dbReference type="InterPro" id="IPR027417">
    <property type="entry name" value="P-loop_NTPase"/>
</dbReference>
<comment type="subcellular location">
    <subcellularLocation>
        <location evidence="9">Cytoplasm</location>
    </subcellularLocation>
    <subcellularLocation>
        <location evidence="9">Nucleus</location>
    </subcellularLocation>
    <text evidence="9">Predominantly cytoplasmic.</text>
</comment>
<keyword evidence="3 9" id="KW-0547">Nucleotide-binding</keyword>
<name>A0A7H9B8X3_ZYGMR</name>
<proteinExistence type="inferred from homology"/>
<dbReference type="GO" id="GO:0005737">
    <property type="term" value="C:cytoplasm"/>
    <property type="evidence" value="ECO:0007669"/>
    <property type="project" value="UniProtKB-SubCell"/>
</dbReference>
<keyword evidence="1 9" id="KW-0963">Cytoplasm</keyword>
<comment type="cofactor">
    <cofactor evidence="9">
        <name>Mg(2+)</name>
        <dbReference type="ChEBI" id="CHEBI:18420"/>
    </cofactor>
    <text evidence="9">Binds 1 Mg(2+) ion per monomer.</text>
</comment>
<dbReference type="HAMAP" id="MF_00235">
    <property type="entry name" value="Adenylate_kinase_Adk"/>
    <property type="match status" value="1"/>
</dbReference>
<dbReference type="Proteomes" id="UP000509704">
    <property type="component" value="Chromosome 8"/>
</dbReference>
<comment type="function">
    <text evidence="9">Catalyzes the phosphorylation of pyrimidine nucleoside monophosphates at the expense of ATP. Plays an important role in de novo pyrimidine nucleotide biosynthesis. Has preference for UMP and dUMP as phosphate acceptors, but can also use CMP, dCMP and AMP.</text>
</comment>
<evidence type="ECO:0000256" key="9">
    <source>
        <dbReference type="HAMAP-Rule" id="MF_03172"/>
    </source>
</evidence>
<feature type="binding site" evidence="9">
    <location>
        <begin position="129"/>
        <end position="134"/>
    </location>
    <ligand>
        <name>ATP</name>
        <dbReference type="ChEBI" id="CHEBI:30616"/>
    </ligand>
</feature>
<evidence type="ECO:0000256" key="2">
    <source>
        <dbReference type="ARBA" id="ARBA00022679"/>
    </source>
</evidence>
<comment type="similarity">
    <text evidence="9">Belongs to the adenylate kinase family. UMP-CMP kinase subfamily.</text>
</comment>
<dbReference type="GO" id="GO:0019205">
    <property type="term" value="F:nucleobase-containing compound kinase activity"/>
    <property type="evidence" value="ECO:0007669"/>
    <property type="project" value="InterPro"/>
</dbReference>
<keyword evidence="12" id="KW-1185">Reference proteome</keyword>
<keyword evidence="2 9" id="KW-0808">Transferase</keyword>
<dbReference type="InterPro" id="IPR006266">
    <property type="entry name" value="UMP_CMP_kinase"/>
</dbReference>
<dbReference type="PANTHER" id="PTHR23359">
    <property type="entry name" value="NUCLEOTIDE KINASE"/>
    <property type="match status" value="1"/>
</dbReference>
<evidence type="ECO:0000256" key="5">
    <source>
        <dbReference type="ARBA" id="ARBA00022840"/>
    </source>
</evidence>
<dbReference type="GO" id="GO:0005524">
    <property type="term" value="F:ATP binding"/>
    <property type="evidence" value="ECO:0007669"/>
    <property type="project" value="UniProtKB-KW"/>
</dbReference>
<dbReference type="GO" id="GO:0006221">
    <property type="term" value="P:pyrimidine nucleotide biosynthetic process"/>
    <property type="evidence" value="ECO:0007669"/>
    <property type="project" value="UniProtKB-UniRule"/>
</dbReference>
<dbReference type="FunFam" id="3.40.50.300:FF:000315">
    <property type="entry name" value="Adenylate kinase 1"/>
    <property type="match status" value="1"/>
</dbReference>
<evidence type="ECO:0000313" key="12">
    <source>
        <dbReference type="Proteomes" id="UP000509704"/>
    </source>
</evidence>
<dbReference type="PRINTS" id="PR00094">
    <property type="entry name" value="ADENYLTKNASE"/>
</dbReference>
<feature type="binding site" evidence="9">
    <location>
        <begin position="207"/>
        <end position="210"/>
    </location>
    <ligand>
        <name>a ribonucleoside 5'-phosphate</name>
        <dbReference type="ChEBI" id="CHEBI:58043"/>
    </ligand>
</feature>
<dbReference type="GO" id="GO:0005634">
    <property type="term" value="C:nucleus"/>
    <property type="evidence" value="ECO:0007669"/>
    <property type="project" value="UniProtKB-SubCell"/>
</dbReference>
<comment type="catalytic activity">
    <reaction evidence="8 9">
        <text>UMP + ATP = UDP + ADP</text>
        <dbReference type="Rhea" id="RHEA:24400"/>
        <dbReference type="ChEBI" id="CHEBI:30616"/>
        <dbReference type="ChEBI" id="CHEBI:57865"/>
        <dbReference type="ChEBI" id="CHEBI:58223"/>
        <dbReference type="ChEBI" id="CHEBI:456216"/>
        <dbReference type="EC" id="2.7.4.14"/>
    </reaction>
</comment>
<feature type="binding site" evidence="9">
    <location>
        <position position="155"/>
    </location>
    <ligand>
        <name>a ribonucleoside 5'-phosphate</name>
        <dbReference type="ChEBI" id="CHEBI:58043"/>
    </ligand>
</feature>
<dbReference type="NCBIfam" id="TIGR01359">
    <property type="entry name" value="UMP_CMP_kin_fam"/>
    <property type="match status" value="1"/>
</dbReference>
<comment type="domain">
    <text evidence="9">Consists of three domains, a large central CORE domain and two small peripheral domains, NMPbind and LID, which undergo movements during catalysis. The LID domain closes over the site of phosphoryl transfer upon ATP binding. Assembling and dissambling the active center during each catalytic cycle provides an effective means to prevent ATP hydrolysis.</text>
</comment>
<protein>
    <recommendedName>
        <fullName evidence="9">Uridylate kinase</fullName>
        <shortName evidence="9">UK</shortName>
        <ecNumber evidence="9">2.7.4.14</ecNumber>
    </recommendedName>
    <alternativeName>
        <fullName evidence="9">ATP:UMP phosphotransferase</fullName>
    </alternativeName>
    <alternativeName>
        <fullName evidence="9">Deoxycytidylate kinase</fullName>
        <shortName evidence="9">CK</shortName>
        <shortName evidence="9">dCMP kinase</shortName>
    </alternativeName>
    <alternativeName>
        <fullName evidence="9">Uridine monophosphate kinase</fullName>
        <shortName evidence="9">UMP kinase</shortName>
        <shortName evidence="9">UMPK</shortName>
    </alternativeName>
</protein>
<evidence type="ECO:0000256" key="8">
    <source>
        <dbReference type="ARBA" id="ARBA00048116"/>
    </source>
</evidence>
<gene>
    <name evidence="9" type="primary">URA6</name>
    <name evidence="11" type="ORF">HG535_0H00190</name>
</gene>
<dbReference type="Pfam" id="PF23521">
    <property type="entry name" value="YKL023C-A"/>
    <property type="match status" value="1"/>
</dbReference>
<dbReference type="Gene3D" id="3.40.50.300">
    <property type="entry name" value="P-loop containing nucleotide triphosphate hydrolases"/>
    <property type="match status" value="1"/>
</dbReference>
<feature type="binding site" evidence="9">
    <location>
        <position position="262"/>
    </location>
    <ligand>
        <name>a ribonucleoside 5'-phosphate</name>
        <dbReference type="ChEBI" id="CHEBI:58043"/>
    </ligand>
</feature>
<feature type="binding site" evidence="9">
    <location>
        <begin position="177"/>
        <end position="179"/>
    </location>
    <ligand>
        <name>a ribonucleoside 5'-phosphate</name>
        <dbReference type="ChEBI" id="CHEBI:58043"/>
    </ligand>
</feature>
<feature type="region of interest" description="NMPbind" evidence="9">
    <location>
        <begin position="149"/>
        <end position="179"/>
    </location>
</feature>
<sequence length="310" mass="34935">MLRNFGVRFGLAINTSCRRSLITASLLRQASTESRLSKSIHFRQYSTNGLQNDKARNHRGKLLFMLGLLALGSTVVSLSYQKSSPAEFLEDTPVNDNDGTDEQNSDTEGRNLSFPSDKVSVIFVLGGPGSGKGTQCAKLVKEYHFVHLSAGDLLRAEQAREGSEFGELIKRYIKEGLIVPQEVTIALLQQAITENFKNGKTKFLVDGFPRKMDQAITFEKQIAPSMFTLFFECPEQVMLKRLLERGRTSGRTDDNIESIKKRFKTFLETSMPVVEYFEKQSKVIKVRCDDPVETVYKHVQAGIEDKFSKK</sequence>
<dbReference type="OrthoDB" id="442176at2759"/>
<keyword evidence="6 9" id="KW-0665">Pyrimidine biosynthesis</keyword>
<keyword evidence="4 9" id="KW-0418">Kinase</keyword>
<evidence type="ECO:0000256" key="7">
    <source>
        <dbReference type="ARBA" id="ARBA00023242"/>
    </source>
</evidence>
<dbReference type="GO" id="GO:0006207">
    <property type="term" value="P:'de novo' pyrimidine nucleobase biosynthetic process"/>
    <property type="evidence" value="ECO:0007669"/>
    <property type="project" value="InterPro"/>
</dbReference>
<dbReference type="PROSITE" id="PS00113">
    <property type="entry name" value="ADENYLATE_KINASE"/>
    <property type="match status" value="1"/>
</dbReference>
<dbReference type="SUPFAM" id="SSF52540">
    <property type="entry name" value="P-loop containing nucleoside triphosphate hydrolases"/>
    <property type="match status" value="1"/>
</dbReference>
<dbReference type="InterPro" id="IPR033690">
    <property type="entry name" value="Adenylat_kinase_CS"/>
</dbReference>
<feature type="binding site" evidence="9">
    <location>
        <position position="245"/>
    </location>
    <ligand>
        <name>ATP</name>
        <dbReference type="ChEBI" id="CHEBI:30616"/>
    </ligand>
</feature>
<evidence type="ECO:0000256" key="4">
    <source>
        <dbReference type="ARBA" id="ARBA00022777"/>
    </source>
</evidence>
<dbReference type="CDD" id="cd01428">
    <property type="entry name" value="ADK"/>
    <property type="match status" value="1"/>
</dbReference>
<feature type="region of interest" description="Disordered" evidence="10">
    <location>
        <begin position="88"/>
        <end position="113"/>
    </location>
</feature>
<reference evidence="11 12" key="1">
    <citation type="submission" date="2020-07" db="EMBL/GenBank/DDBJ databases">
        <title>The yeast mating-type switching endonuclease HO is a domesticated member of an unorthodox homing genetic element family.</title>
        <authorList>
            <person name="Coughlan A.Y."/>
            <person name="Lombardi L."/>
            <person name="Braun-Galleani S."/>
            <person name="Martos A.R."/>
            <person name="Galeote V."/>
            <person name="Bigey F."/>
            <person name="Dequin S."/>
            <person name="Byrne K.P."/>
            <person name="Wolfe K.H."/>
        </authorList>
    </citation>
    <scope>NUCLEOTIDE SEQUENCE [LARGE SCALE GENOMIC DNA]</scope>
    <source>
        <strain evidence="11 12">NRRL Y-6702</strain>
    </source>
</reference>